<accession>A0A6A6PG54</accession>
<dbReference type="OrthoDB" id="3525185at2759"/>
<keyword evidence="1" id="KW-0539">Nucleus</keyword>
<protein>
    <recommendedName>
        <fullName evidence="3">Zn(2)-C6 fungal-type domain-containing protein</fullName>
    </recommendedName>
</protein>
<dbReference type="InterPro" id="IPR053178">
    <property type="entry name" value="Osmoadaptation_assoc"/>
</dbReference>
<proteinExistence type="predicted"/>
<organism evidence="4 5">
    <name type="scientific">Lineolata rhizophorae</name>
    <dbReference type="NCBI Taxonomy" id="578093"/>
    <lineage>
        <taxon>Eukaryota</taxon>
        <taxon>Fungi</taxon>
        <taxon>Dikarya</taxon>
        <taxon>Ascomycota</taxon>
        <taxon>Pezizomycotina</taxon>
        <taxon>Dothideomycetes</taxon>
        <taxon>Dothideomycetes incertae sedis</taxon>
        <taxon>Lineolatales</taxon>
        <taxon>Lineolataceae</taxon>
        <taxon>Lineolata</taxon>
    </lineage>
</organism>
<dbReference type="SMART" id="SM00066">
    <property type="entry name" value="GAL4"/>
    <property type="match status" value="1"/>
</dbReference>
<evidence type="ECO:0000313" key="5">
    <source>
        <dbReference type="Proteomes" id="UP000799766"/>
    </source>
</evidence>
<gene>
    <name evidence="4" type="ORF">BDY21DRAFT_418252</name>
</gene>
<feature type="region of interest" description="Disordered" evidence="2">
    <location>
        <begin position="51"/>
        <end position="90"/>
    </location>
</feature>
<sequence>MVGVPGRSKGCHTCRKRRVKCDETKPTCKRCEKSGYWCAGYERELQFVHSSTSPLPSSSRSTSGDAQAAPQTSVVPIRGGRRPPPPPAVPCSVPDELSLEAFQGDVCLAFLFENFVWRSYGTPWLELAAKGKLDALSSQACQALARSNFGRAFHDAELQTSGAVEYGAALQALRPMLSDPSRPDFTSLVVPVLILLMHSGLHEDRDGSAYHVRGLFTLLSVCGPEAFQEQPLRSAFESCRSALIVSGLLTRRRTFFEDDRWKDVPWANDPWNKSQQNHLADILSHVPGFLDDEARLSQEPSEEARANLLAGIRLQLSKLFRWRYAWEMANPCAVWEAPADRFGQHANLDRRVVQTTLHFAIPIHAAEIALYDAVQLWLLGLLWKTDPHGAAAAVASLARGAASAVEDTSSEEAQSGETRSPLYLPGETVMLRDVALEICRAFEYHIKQHAKVFKEQLLFYLMPIGLAWSVLEKEDRAHEWIADILATSQFTQGYATGNNSFGFRYYLREMGFPRYEQE</sequence>
<dbReference type="AlphaFoldDB" id="A0A6A6PG54"/>
<dbReference type="GO" id="GO:0008270">
    <property type="term" value="F:zinc ion binding"/>
    <property type="evidence" value="ECO:0007669"/>
    <property type="project" value="InterPro"/>
</dbReference>
<dbReference type="PROSITE" id="PS00463">
    <property type="entry name" value="ZN2_CY6_FUNGAL_1"/>
    <property type="match status" value="1"/>
</dbReference>
<evidence type="ECO:0000256" key="1">
    <source>
        <dbReference type="ARBA" id="ARBA00023242"/>
    </source>
</evidence>
<dbReference type="Gene3D" id="4.10.240.10">
    <property type="entry name" value="Zn(2)-C6 fungal-type DNA-binding domain"/>
    <property type="match status" value="1"/>
</dbReference>
<dbReference type="InterPro" id="IPR036864">
    <property type="entry name" value="Zn2-C6_fun-type_DNA-bd_sf"/>
</dbReference>
<dbReference type="GO" id="GO:0000981">
    <property type="term" value="F:DNA-binding transcription factor activity, RNA polymerase II-specific"/>
    <property type="evidence" value="ECO:0007669"/>
    <property type="project" value="InterPro"/>
</dbReference>
<feature type="domain" description="Zn(2)-C6 fungal-type" evidence="3">
    <location>
        <begin position="10"/>
        <end position="38"/>
    </location>
</feature>
<reference evidence="4" key="1">
    <citation type="journal article" date="2020" name="Stud. Mycol.">
        <title>101 Dothideomycetes genomes: a test case for predicting lifestyles and emergence of pathogens.</title>
        <authorList>
            <person name="Haridas S."/>
            <person name="Albert R."/>
            <person name="Binder M."/>
            <person name="Bloem J."/>
            <person name="Labutti K."/>
            <person name="Salamov A."/>
            <person name="Andreopoulos B."/>
            <person name="Baker S."/>
            <person name="Barry K."/>
            <person name="Bills G."/>
            <person name="Bluhm B."/>
            <person name="Cannon C."/>
            <person name="Castanera R."/>
            <person name="Culley D."/>
            <person name="Daum C."/>
            <person name="Ezra D."/>
            <person name="Gonzalez J."/>
            <person name="Henrissat B."/>
            <person name="Kuo A."/>
            <person name="Liang C."/>
            <person name="Lipzen A."/>
            <person name="Lutzoni F."/>
            <person name="Magnuson J."/>
            <person name="Mondo S."/>
            <person name="Nolan M."/>
            <person name="Ohm R."/>
            <person name="Pangilinan J."/>
            <person name="Park H.-J."/>
            <person name="Ramirez L."/>
            <person name="Alfaro M."/>
            <person name="Sun H."/>
            <person name="Tritt A."/>
            <person name="Yoshinaga Y."/>
            <person name="Zwiers L.-H."/>
            <person name="Turgeon B."/>
            <person name="Goodwin S."/>
            <person name="Spatafora J."/>
            <person name="Crous P."/>
            <person name="Grigoriev I."/>
        </authorList>
    </citation>
    <scope>NUCLEOTIDE SEQUENCE</scope>
    <source>
        <strain evidence="4">ATCC 16933</strain>
    </source>
</reference>
<keyword evidence="5" id="KW-1185">Reference proteome</keyword>
<dbReference type="PANTHER" id="PTHR38111">
    <property type="entry name" value="ZN(2)-C6 FUNGAL-TYPE DOMAIN-CONTAINING PROTEIN-RELATED"/>
    <property type="match status" value="1"/>
</dbReference>
<evidence type="ECO:0000256" key="2">
    <source>
        <dbReference type="SAM" id="MobiDB-lite"/>
    </source>
</evidence>
<evidence type="ECO:0000313" key="4">
    <source>
        <dbReference type="EMBL" id="KAF2462353.1"/>
    </source>
</evidence>
<dbReference type="PANTHER" id="PTHR38111:SF2">
    <property type="entry name" value="FINGER DOMAIN PROTEIN, PUTATIVE (AFU_ORTHOLOGUE AFUA_1G01560)-RELATED"/>
    <property type="match status" value="1"/>
</dbReference>
<dbReference type="PROSITE" id="PS50048">
    <property type="entry name" value="ZN2_CY6_FUNGAL_2"/>
    <property type="match status" value="1"/>
</dbReference>
<name>A0A6A6PG54_9PEZI</name>
<dbReference type="CDD" id="cd00067">
    <property type="entry name" value="GAL4"/>
    <property type="match status" value="1"/>
</dbReference>
<dbReference type="Pfam" id="PF00172">
    <property type="entry name" value="Zn_clus"/>
    <property type="match status" value="1"/>
</dbReference>
<dbReference type="InterPro" id="IPR001138">
    <property type="entry name" value="Zn2Cys6_DnaBD"/>
</dbReference>
<dbReference type="SUPFAM" id="SSF57701">
    <property type="entry name" value="Zn2/Cys6 DNA-binding domain"/>
    <property type="match status" value="1"/>
</dbReference>
<feature type="compositionally biased region" description="Low complexity" evidence="2">
    <location>
        <begin position="51"/>
        <end position="63"/>
    </location>
</feature>
<evidence type="ECO:0000259" key="3">
    <source>
        <dbReference type="PROSITE" id="PS50048"/>
    </source>
</evidence>
<dbReference type="Proteomes" id="UP000799766">
    <property type="component" value="Unassembled WGS sequence"/>
</dbReference>
<dbReference type="EMBL" id="MU001670">
    <property type="protein sequence ID" value="KAF2462353.1"/>
    <property type="molecule type" value="Genomic_DNA"/>
</dbReference>